<reference evidence="9 10" key="1">
    <citation type="journal article" date="2015" name="Genome Announc.">
        <title>Expanding the biotechnology potential of lactobacilli through comparative genomics of 213 strains and associated genera.</title>
        <authorList>
            <person name="Sun Z."/>
            <person name="Harris H.M."/>
            <person name="McCann A."/>
            <person name="Guo C."/>
            <person name="Argimon S."/>
            <person name="Zhang W."/>
            <person name="Yang X."/>
            <person name="Jeffery I.B."/>
            <person name="Cooney J.C."/>
            <person name="Kagawa T.F."/>
            <person name="Liu W."/>
            <person name="Song Y."/>
            <person name="Salvetti E."/>
            <person name="Wrobel A."/>
            <person name="Rasinkangas P."/>
            <person name="Parkhill J."/>
            <person name="Rea M.C."/>
            <person name="O'Sullivan O."/>
            <person name="Ritari J."/>
            <person name="Douillard F.P."/>
            <person name="Paul Ross R."/>
            <person name="Yang R."/>
            <person name="Briner A.E."/>
            <person name="Felis G.E."/>
            <person name="de Vos W.M."/>
            <person name="Barrangou R."/>
            <person name="Klaenhammer T.R."/>
            <person name="Caufield P.W."/>
            <person name="Cui Y."/>
            <person name="Zhang H."/>
            <person name="O'Toole P.W."/>
        </authorList>
    </citation>
    <scope>NUCLEOTIDE SEQUENCE [LARGE SCALE GENOMIC DNA]</scope>
    <source>
        <strain evidence="9 10">NBRC 103219</strain>
    </source>
</reference>
<organism evidence="9 10">
    <name type="scientific">Ligilactobacillus pobuzihii</name>
    <dbReference type="NCBI Taxonomy" id="449659"/>
    <lineage>
        <taxon>Bacteria</taxon>
        <taxon>Bacillati</taxon>
        <taxon>Bacillota</taxon>
        <taxon>Bacilli</taxon>
        <taxon>Lactobacillales</taxon>
        <taxon>Lactobacillaceae</taxon>
        <taxon>Ligilactobacillus</taxon>
    </lineage>
</organism>
<evidence type="ECO:0000256" key="6">
    <source>
        <dbReference type="ARBA" id="ARBA00022683"/>
    </source>
</evidence>
<evidence type="ECO:0000313" key="10">
    <source>
        <dbReference type="Proteomes" id="UP000051886"/>
    </source>
</evidence>
<gene>
    <name evidence="9" type="ORF">IV66_GL000986</name>
</gene>
<dbReference type="PROSITE" id="PS51101">
    <property type="entry name" value="PTS_EIIB_TYPE_4"/>
    <property type="match status" value="1"/>
</dbReference>
<evidence type="ECO:0000256" key="1">
    <source>
        <dbReference type="ARBA" id="ARBA00004496"/>
    </source>
</evidence>
<proteinExistence type="predicted"/>
<dbReference type="PATRIC" id="fig|449659.4.peg.992"/>
<dbReference type="Pfam" id="PF03830">
    <property type="entry name" value="PTSIIB_sorb"/>
    <property type="match status" value="1"/>
</dbReference>
<name>A0A0R2L860_9LACO</name>
<keyword evidence="6" id="KW-0598">Phosphotransferase system</keyword>
<dbReference type="GO" id="GO:0005737">
    <property type="term" value="C:cytoplasm"/>
    <property type="evidence" value="ECO:0007669"/>
    <property type="project" value="UniProtKB-SubCell"/>
</dbReference>
<evidence type="ECO:0000256" key="4">
    <source>
        <dbReference type="ARBA" id="ARBA00022597"/>
    </source>
</evidence>
<dbReference type="Proteomes" id="UP000051886">
    <property type="component" value="Unassembled WGS sequence"/>
</dbReference>
<feature type="domain" description="PTS EIIB type-4" evidence="8">
    <location>
        <begin position="5"/>
        <end position="170"/>
    </location>
</feature>
<dbReference type="AlphaFoldDB" id="A0A0R2L860"/>
<keyword evidence="5" id="KW-0808">Transferase</keyword>
<sequence length="178" mass="20184">MNEGDPMEVRLMRVDSRLLHGQVATNWAKVLKVDRILVVSDQVAHDNIRKTLIKQASPPGIKVHVIPLMKMLRIYFDPRFNDFKALILVENPRDAQTLVENGVQVKLVNVGALSFNSSRQMVTDSISVDQKDVEAFTWLHDQGVKLDIRKVSGDPSKDLWKVLTEKGLVKREPNNIHA</sequence>
<dbReference type="GO" id="GO:0009401">
    <property type="term" value="P:phosphoenolpyruvate-dependent sugar phosphotransferase system"/>
    <property type="evidence" value="ECO:0007669"/>
    <property type="project" value="UniProtKB-KW"/>
</dbReference>
<accession>A0A0R2L860</accession>
<dbReference type="InterPro" id="IPR036667">
    <property type="entry name" value="PTS_IIB_sorbose-sp_sf"/>
</dbReference>
<keyword evidence="4" id="KW-0762">Sugar transport</keyword>
<keyword evidence="2" id="KW-0813">Transport</keyword>
<dbReference type="CDD" id="cd00001">
    <property type="entry name" value="PTS_IIB_man"/>
    <property type="match status" value="1"/>
</dbReference>
<evidence type="ECO:0000256" key="2">
    <source>
        <dbReference type="ARBA" id="ARBA00022448"/>
    </source>
</evidence>
<keyword evidence="3" id="KW-0963">Cytoplasm</keyword>
<evidence type="ECO:0000256" key="5">
    <source>
        <dbReference type="ARBA" id="ARBA00022679"/>
    </source>
</evidence>
<dbReference type="GO" id="GO:0016301">
    <property type="term" value="F:kinase activity"/>
    <property type="evidence" value="ECO:0007669"/>
    <property type="project" value="UniProtKB-KW"/>
</dbReference>
<dbReference type="InterPro" id="IPR004720">
    <property type="entry name" value="PTS_IIB_sorbose-sp"/>
</dbReference>
<keyword evidence="7" id="KW-0418">Kinase</keyword>
<dbReference type="STRING" id="449659.IV66_GL000986"/>
<dbReference type="Gene3D" id="3.40.35.10">
    <property type="entry name" value="Phosphotransferase system, sorbose subfamily IIB component"/>
    <property type="match status" value="1"/>
</dbReference>
<dbReference type="SUPFAM" id="SSF52728">
    <property type="entry name" value="PTS IIb component"/>
    <property type="match status" value="1"/>
</dbReference>
<dbReference type="GO" id="GO:0008982">
    <property type="term" value="F:protein-N(PI)-phosphohistidine-sugar phosphotransferase activity"/>
    <property type="evidence" value="ECO:0007669"/>
    <property type="project" value="InterPro"/>
</dbReference>
<dbReference type="EMBL" id="JQCN01000069">
    <property type="protein sequence ID" value="KRN95958.1"/>
    <property type="molecule type" value="Genomic_DNA"/>
</dbReference>
<comment type="subcellular location">
    <subcellularLocation>
        <location evidence="1">Cytoplasm</location>
    </subcellularLocation>
</comment>
<evidence type="ECO:0000256" key="7">
    <source>
        <dbReference type="ARBA" id="ARBA00022777"/>
    </source>
</evidence>
<protein>
    <submittedName>
        <fullName evidence="9">PTS system, IIB component</fullName>
    </submittedName>
</protein>
<comment type="caution">
    <text evidence="9">The sequence shown here is derived from an EMBL/GenBank/DDBJ whole genome shotgun (WGS) entry which is preliminary data.</text>
</comment>
<keyword evidence="10" id="KW-1185">Reference proteome</keyword>
<evidence type="ECO:0000256" key="3">
    <source>
        <dbReference type="ARBA" id="ARBA00022490"/>
    </source>
</evidence>
<evidence type="ECO:0000259" key="8">
    <source>
        <dbReference type="PROSITE" id="PS51101"/>
    </source>
</evidence>
<evidence type="ECO:0000313" key="9">
    <source>
        <dbReference type="EMBL" id="KRN95958.1"/>
    </source>
</evidence>